<dbReference type="Proteomes" id="UP001172728">
    <property type="component" value="Unassembled WGS sequence"/>
</dbReference>
<sequence length="218" mass="22757">MDDARDEVAPSAHRAVGILGAGRFGAAIARLCRDAGIEVTVASSGDDPAAACAADVVILAIPLGRYRSLPADLLRDRIVVDVMNHWWEIDGARPDLEDPTTSTSETVAAFLDGARVVKALNHASVWELENLGRPAGDPDRRGIAVAADDAGARAAVAALVDALGFDPVDAGPLAAGVMFEPPTEIFGSDATAAEIRAMLDRFPRSQRGRVVARARGKA</sequence>
<reference evidence="1" key="1">
    <citation type="submission" date="2023-06" db="EMBL/GenBank/DDBJ databases">
        <title>Sysu t00192.</title>
        <authorList>
            <person name="Gao L."/>
            <person name="Fang B.-Z."/>
            <person name="Li W.-J."/>
        </authorList>
    </citation>
    <scope>NUCLEOTIDE SEQUENCE</scope>
    <source>
        <strain evidence="1">SYSU T00192</strain>
    </source>
</reference>
<accession>A0ABT8GC38</accession>
<evidence type="ECO:0000313" key="2">
    <source>
        <dbReference type="Proteomes" id="UP001172728"/>
    </source>
</evidence>
<dbReference type="SUPFAM" id="SSF51735">
    <property type="entry name" value="NAD(P)-binding Rossmann-fold domains"/>
    <property type="match status" value="1"/>
</dbReference>
<evidence type="ECO:0000313" key="1">
    <source>
        <dbReference type="EMBL" id="MDN4476699.1"/>
    </source>
</evidence>
<comment type="caution">
    <text evidence="1">The sequence shown here is derived from an EMBL/GenBank/DDBJ whole genome shotgun (WGS) entry which is preliminary data.</text>
</comment>
<dbReference type="InterPro" id="IPR036291">
    <property type="entry name" value="NAD(P)-bd_dom_sf"/>
</dbReference>
<dbReference type="PANTHER" id="PTHR14239:SF0">
    <property type="entry name" value="F420-DEPENDENT NADP REDUCTASE"/>
    <property type="match status" value="1"/>
</dbReference>
<proteinExistence type="predicted"/>
<protein>
    <submittedName>
        <fullName evidence="1">NADP oxidoreductase</fullName>
    </submittedName>
</protein>
<keyword evidence="2" id="KW-1185">Reference proteome</keyword>
<dbReference type="Gene3D" id="3.40.50.720">
    <property type="entry name" value="NAD(P)-binding Rossmann-like Domain"/>
    <property type="match status" value="1"/>
</dbReference>
<name>A0ABT8GC38_9MICO</name>
<dbReference type="EMBL" id="JAUHPW010000011">
    <property type="protein sequence ID" value="MDN4476699.1"/>
    <property type="molecule type" value="Genomic_DNA"/>
</dbReference>
<gene>
    <name evidence="1" type="ORF">QQX09_12625</name>
</gene>
<organism evidence="1 2">
    <name type="scientific">Demequina litoralis</name>
    <dbReference type="NCBI Taxonomy" id="3051660"/>
    <lineage>
        <taxon>Bacteria</taxon>
        <taxon>Bacillati</taxon>
        <taxon>Actinomycetota</taxon>
        <taxon>Actinomycetes</taxon>
        <taxon>Micrococcales</taxon>
        <taxon>Demequinaceae</taxon>
        <taxon>Demequina</taxon>
    </lineage>
</organism>
<dbReference type="PANTHER" id="PTHR14239">
    <property type="entry name" value="DUDULIN-RELATED"/>
    <property type="match status" value="1"/>
</dbReference>
<dbReference type="RefSeq" id="WP_301135314.1">
    <property type="nucleotide sequence ID" value="NZ_JAUHPW010000011.1"/>
</dbReference>
<dbReference type="InterPro" id="IPR051267">
    <property type="entry name" value="STEAP_metalloreductase"/>
</dbReference>